<accession>C9ZWS6</accession>
<dbReference type="GeneID" id="23864050"/>
<evidence type="ECO:0000313" key="3">
    <source>
        <dbReference type="Proteomes" id="UP000002316"/>
    </source>
</evidence>
<dbReference type="EMBL" id="FN554971">
    <property type="protein sequence ID" value="CBH13865.1"/>
    <property type="molecule type" value="Genomic_DNA"/>
</dbReference>
<dbReference type="AlphaFoldDB" id="C9ZWS6"/>
<keyword evidence="1" id="KW-1133">Transmembrane helix</keyword>
<dbReference type="RefSeq" id="XP_011776141.1">
    <property type="nucleotide sequence ID" value="XM_011777839.1"/>
</dbReference>
<organism evidence="2 3">
    <name type="scientific">Trypanosoma brucei gambiense (strain MHOM/CI/86/DAL972)</name>
    <dbReference type="NCBI Taxonomy" id="679716"/>
    <lineage>
        <taxon>Eukaryota</taxon>
        <taxon>Discoba</taxon>
        <taxon>Euglenozoa</taxon>
        <taxon>Kinetoplastea</taxon>
        <taxon>Metakinetoplastina</taxon>
        <taxon>Trypanosomatida</taxon>
        <taxon>Trypanosomatidae</taxon>
        <taxon>Trypanosoma</taxon>
    </lineage>
</organism>
<keyword evidence="1" id="KW-0812">Transmembrane</keyword>
<name>C9ZWS6_TRYB9</name>
<evidence type="ECO:0000313" key="2">
    <source>
        <dbReference type="EMBL" id="CBH13865.1"/>
    </source>
</evidence>
<keyword evidence="1" id="KW-0472">Membrane</keyword>
<proteinExistence type="predicted"/>
<evidence type="ECO:0000256" key="1">
    <source>
        <dbReference type="SAM" id="Phobius"/>
    </source>
</evidence>
<dbReference type="Proteomes" id="UP000002316">
    <property type="component" value="Chromosome 8"/>
</dbReference>
<dbReference type="KEGG" id="tbg:TbgDal_VIII8080"/>
<feature type="transmembrane region" description="Helical" evidence="1">
    <location>
        <begin position="50"/>
        <end position="70"/>
    </location>
</feature>
<sequence>MNASSASEAGEISKQRTRAVARVVEYNMHTAFTLDVASFCGNNMAMNENFLVTFVVLEFINIITAIVVVLRVNLIVIRPFLLLLLFFLYTENPFSVPREARKGREYFKDLVEKGNKKQQQKQQKRDKSNC</sequence>
<gene>
    <name evidence="2" type="ORF">TbgDal_VIII8080</name>
</gene>
<protein>
    <submittedName>
        <fullName evidence="2">Uncharacterized protein</fullName>
    </submittedName>
</protein>
<reference evidence="3" key="1">
    <citation type="journal article" date="2010" name="PLoS Negl. Trop. Dis.">
        <title>The genome sequence of Trypanosoma brucei gambiense, causative agent of chronic human african trypanosomiasis.</title>
        <authorList>
            <person name="Jackson A.P."/>
            <person name="Sanders M."/>
            <person name="Berry A."/>
            <person name="McQuillan J."/>
            <person name="Aslett M.A."/>
            <person name="Quail M.A."/>
            <person name="Chukualim B."/>
            <person name="Capewell P."/>
            <person name="MacLeod A."/>
            <person name="Melville S.E."/>
            <person name="Gibson W."/>
            <person name="Barry J.D."/>
            <person name="Berriman M."/>
            <person name="Hertz-Fowler C."/>
        </authorList>
    </citation>
    <scope>NUCLEOTIDE SEQUENCE [LARGE SCALE GENOMIC DNA]</scope>
    <source>
        <strain evidence="3">MHOM/CI/86/DAL972</strain>
    </source>
</reference>
<feature type="transmembrane region" description="Helical" evidence="1">
    <location>
        <begin position="76"/>
        <end position="94"/>
    </location>
</feature>